<dbReference type="Proteomes" id="UP000317043">
    <property type="component" value="Unassembled WGS sequence"/>
</dbReference>
<evidence type="ECO:0000256" key="5">
    <source>
        <dbReference type="ARBA" id="ARBA00048542"/>
    </source>
</evidence>
<dbReference type="OrthoDB" id="9805013at2"/>
<evidence type="ECO:0000313" key="8">
    <source>
        <dbReference type="EMBL" id="TQL74812.1"/>
    </source>
</evidence>
<sequence>MATLLHLDSSINGARSHSRRVTATFAQEWQRAHPGGRYLYRDLATDPPPLLDAVTNRAANTPEDSHTTEEATAWRVVKPIVEELIAADTVLIGAPMYNFTIPASLKTWLDQIAIQRFRADDTGTSRLSDKSFVIATSRGGAYGPGTPRESFDHQEPYLRSVLSTLGVPRPTFLHTEMALSLEVPDLAQFKDIFETSSRAAQQRARDLATN</sequence>
<accession>A0A543AQF4</accession>
<evidence type="ECO:0000256" key="2">
    <source>
        <dbReference type="ARBA" id="ARBA00022643"/>
    </source>
</evidence>
<feature type="binding site" evidence="6">
    <location>
        <begin position="16"/>
        <end position="18"/>
    </location>
    <ligand>
        <name>FMN</name>
        <dbReference type="ChEBI" id="CHEBI:58210"/>
    </ligand>
</feature>
<dbReference type="PANTHER" id="PTHR43741:SF4">
    <property type="entry name" value="FMN-DEPENDENT NADH:QUINONE OXIDOREDUCTASE"/>
    <property type="match status" value="1"/>
</dbReference>
<dbReference type="EC" id="1.6.5.-" evidence="6"/>
<dbReference type="GO" id="GO:0016652">
    <property type="term" value="F:oxidoreductase activity, acting on NAD(P)H as acceptor"/>
    <property type="evidence" value="ECO:0007669"/>
    <property type="project" value="UniProtKB-UniRule"/>
</dbReference>
<dbReference type="InterPro" id="IPR050104">
    <property type="entry name" value="FMN-dep_NADH:Q_OxRdtase_AzoR1"/>
</dbReference>
<comment type="function">
    <text evidence="6">Also exhibits azoreductase activity. Catalyzes the reductive cleavage of the azo bond in aromatic azo compounds to the corresponding amines.</text>
</comment>
<dbReference type="AlphaFoldDB" id="A0A543AQF4"/>
<comment type="caution">
    <text evidence="8">The sequence shown here is derived from an EMBL/GenBank/DDBJ whole genome shotgun (WGS) entry which is preliminary data.</text>
</comment>
<keyword evidence="1 6" id="KW-0285">Flavoprotein</keyword>
<dbReference type="RefSeq" id="WP_142034196.1">
    <property type="nucleotide sequence ID" value="NZ_JBHTGS010000002.1"/>
</dbReference>
<protein>
    <recommendedName>
        <fullName evidence="6">FMN dependent NADH:quinone oxidoreductase</fullName>
        <ecNumber evidence="6">1.6.5.-</ecNumber>
    </recommendedName>
    <alternativeName>
        <fullName evidence="6">Azo-dye reductase</fullName>
    </alternativeName>
    <alternativeName>
        <fullName evidence="6">FMN-dependent NADH-azo compound oxidoreductase</fullName>
    </alternativeName>
    <alternativeName>
        <fullName evidence="6">FMN-dependent NADH-azoreductase</fullName>
        <ecNumber evidence="6">1.7.1.17</ecNumber>
    </alternativeName>
</protein>
<gene>
    <name evidence="6" type="primary">azoR</name>
    <name evidence="8" type="ORF">FB566_0300</name>
</gene>
<keyword evidence="4 6" id="KW-0520">NAD</keyword>
<feature type="binding site" evidence="6">
    <location>
        <begin position="96"/>
        <end position="99"/>
    </location>
    <ligand>
        <name>FMN</name>
        <dbReference type="ChEBI" id="CHEBI:58210"/>
    </ligand>
</feature>
<organism evidence="8 9">
    <name type="scientific">Stackebrandtia endophytica</name>
    <dbReference type="NCBI Taxonomy" id="1496996"/>
    <lineage>
        <taxon>Bacteria</taxon>
        <taxon>Bacillati</taxon>
        <taxon>Actinomycetota</taxon>
        <taxon>Actinomycetes</taxon>
        <taxon>Glycomycetales</taxon>
        <taxon>Glycomycetaceae</taxon>
        <taxon>Stackebrandtia</taxon>
    </lineage>
</organism>
<dbReference type="PANTHER" id="PTHR43741">
    <property type="entry name" value="FMN-DEPENDENT NADH-AZOREDUCTASE 1"/>
    <property type="match status" value="1"/>
</dbReference>
<feature type="binding site" evidence="6">
    <location>
        <begin position="137"/>
        <end position="140"/>
    </location>
    <ligand>
        <name>FMN</name>
        <dbReference type="ChEBI" id="CHEBI:58210"/>
    </ligand>
</feature>
<dbReference type="Pfam" id="PF02525">
    <property type="entry name" value="Flavodoxin_2"/>
    <property type="match status" value="1"/>
</dbReference>
<name>A0A543AQF4_9ACTN</name>
<keyword evidence="9" id="KW-1185">Reference proteome</keyword>
<dbReference type="SUPFAM" id="SSF52218">
    <property type="entry name" value="Flavoproteins"/>
    <property type="match status" value="1"/>
</dbReference>
<dbReference type="InParanoid" id="A0A543AQF4"/>
<dbReference type="EMBL" id="VFOW01000001">
    <property type="protein sequence ID" value="TQL74812.1"/>
    <property type="molecule type" value="Genomic_DNA"/>
</dbReference>
<proteinExistence type="inferred from homology"/>
<comment type="catalytic activity">
    <reaction evidence="6">
        <text>2 a quinone + NADH + H(+) = 2 a 1,4-benzosemiquinone + NAD(+)</text>
        <dbReference type="Rhea" id="RHEA:65952"/>
        <dbReference type="ChEBI" id="CHEBI:15378"/>
        <dbReference type="ChEBI" id="CHEBI:57540"/>
        <dbReference type="ChEBI" id="CHEBI:57945"/>
        <dbReference type="ChEBI" id="CHEBI:132124"/>
        <dbReference type="ChEBI" id="CHEBI:134225"/>
    </reaction>
</comment>
<dbReference type="Gene3D" id="3.40.50.360">
    <property type="match status" value="1"/>
</dbReference>
<reference evidence="8 9" key="1">
    <citation type="submission" date="2019-06" db="EMBL/GenBank/DDBJ databases">
        <title>Sequencing the genomes of 1000 actinobacteria strains.</title>
        <authorList>
            <person name="Klenk H.-P."/>
        </authorList>
    </citation>
    <scope>NUCLEOTIDE SEQUENCE [LARGE SCALE GENOMIC DNA]</scope>
    <source>
        <strain evidence="8 9">DSM 45928</strain>
    </source>
</reference>
<evidence type="ECO:0000259" key="7">
    <source>
        <dbReference type="Pfam" id="PF02525"/>
    </source>
</evidence>
<comment type="cofactor">
    <cofactor evidence="6">
        <name>FMN</name>
        <dbReference type="ChEBI" id="CHEBI:58210"/>
    </cofactor>
    <text evidence="6">Binds 1 FMN per subunit.</text>
</comment>
<evidence type="ECO:0000256" key="1">
    <source>
        <dbReference type="ARBA" id="ARBA00022630"/>
    </source>
</evidence>
<dbReference type="GO" id="GO:0016655">
    <property type="term" value="F:oxidoreductase activity, acting on NAD(P)H, quinone or similar compound as acceptor"/>
    <property type="evidence" value="ECO:0007669"/>
    <property type="project" value="InterPro"/>
</dbReference>
<dbReference type="HAMAP" id="MF_01216">
    <property type="entry name" value="Azoreductase_type1"/>
    <property type="match status" value="1"/>
</dbReference>
<evidence type="ECO:0000256" key="3">
    <source>
        <dbReference type="ARBA" id="ARBA00023002"/>
    </source>
</evidence>
<dbReference type="GO" id="GO:0010181">
    <property type="term" value="F:FMN binding"/>
    <property type="evidence" value="ECO:0007669"/>
    <property type="project" value="UniProtKB-UniRule"/>
</dbReference>
<evidence type="ECO:0000256" key="6">
    <source>
        <dbReference type="HAMAP-Rule" id="MF_01216"/>
    </source>
</evidence>
<comment type="subunit">
    <text evidence="6">Homodimer.</text>
</comment>
<keyword evidence="2 6" id="KW-0288">FMN</keyword>
<comment type="similarity">
    <text evidence="6">Belongs to the azoreductase type 1 family.</text>
</comment>
<dbReference type="EC" id="1.7.1.17" evidence="6"/>
<comment type="function">
    <text evidence="6">Quinone reductase that provides resistance to thiol-specific stress caused by electrophilic quinones.</text>
</comment>
<feature type="domain" description="Flavodoxin-like fold" evidence="7">
    <location>
        <begin position="3"/>
        <end position="178"/>
    </location>
</feature>
<keyword evidence="3 6" id="KW-0560">Oxidoreductase</keyword>
<dbReference type="InterPro" id="IPR023048">
    <property type="entry name" value="NADH:quinone_OxRdtase_FMN_depd"/>
</dbReference>
<dbReference type="GO" id="GO:0009055">
    <property type="term" value="F:electron transfer activity"/>
    <property type="evidence" value="ECO:0007669"/>
    <property type="project" value="UniProtKB-UniRule"/>
</dbReference>
<evidence type="ECO:0000313" key="9">
    <source>
        <dbReference type="Proteomes" id="UP000317043"/>
    </source>
</evidence>
<comment type="catalytic activity">
    <reaction evidence="5">
        <text>N,N-dimethyl-1,4-phenylenediamine + anthranilate + 2 NAD(+) = 2-(4-dimethylaminophenyl)diazenylbenzoate + 2 NADH + 2 H(+)</text>
        <dbReference type="Rhea" id="RHEA:55872"/>
        <dbReference type="ChEBI" id="CHEBI:15378"/>
        <dbReference type="ChEBI" id="CHEBI:15783"/>
        <dbReference type="ChEBI" id="CHEBI:16567"/>
        <dbReference type="ChEBI" id="CHEBI:57540"/>
        <dbReference type="ChEBI" id="CHEBI:57945"/>
        <dbReference type="ChEBI" id="CHEBI:71579"/>
        <dbReference type="EC" id="1.7.1.17"/>
    </reaction>
    <physiologicalReaction direction="right-to-left" evidence="5">
        <dbReference type="Rhea" id="RHEA:55874"/>
    </physiologicalReaction>
</comment>
<dbReference type="InterPro" id="IPR003680">
    <property type="entry name" value="Flavodoxin_fold"/>
</dbReference>
<feature type="binding site" evidence="6">
    <location>
        <position position="10"/>
    </location>
    <ligand>
        <name>FMN</name>
        <dbReference type="ChEBI" id="CHEBI:58210"/>
    </ligand>
</feature>
<evidence type="ECO:0000256" key="4">
    <source>
        <dbReference type="ARBA" id="ARBA00023027"/>
    </source>
</evidence>
<dbReference type="InterPro" id="IPR029039">
    <property type="entry name" value="Flavoprotein-like_sf"/>
</dbReference>